<dbReference type="Pfam" id="PF13589">
    <property type="entry name" value="HATPase_c_3"/>
    <property type="match status" value="1"/>
</dbReference>
<comment type="caution">
    <text evidence="1">The sequence shown here is derived from an EMBL/GenBank/DDBJ whole genome shotgun (WGS) entry which is preliminary data.</text>
</comment>
<dbReference type="Proteomes" id="UP000451233">
    <property type="component" value="Unassembled WGS sequence"/>
</dbReference>
<dbReference type="RefSeq" id="WP_160907906.1">
    <property type="nucleotide sequence ID" value="NZ_WVHS01000004.1"/>
</dbReference>
<gene>
    <name evidence="1" type="ORF">GS398_16425</name>
</gene>
<name>A0A7K1Y1D1_9SPHI</name>
<dbReference type="Gene3D" id="3.30.565.10">
    <property type="entry name" value="Histidine kinase-like ATPase, C-terminal domain"/>
    <property type="match status" value="1"/>
</dbReference>
<keyword evidence="2" id="KW-1185">Reference proteome</keyword>
<evidence type="ECO:0008006" key="3">
    <source>
        <dbReference type="Google" id="ProtNLM"/>
    </source>
</evidence>
<dbReference type="SUPFAM" id="SSF55874">
    <property type="entry name" value="ATPase domain of HSP90 chaperone/DNA topoisomerase II/histidine kinase"/>
    <property type="match status" value="1"/>
</dbReference>
<accession>A0A7K1Y1D1</accession>
<organism evidence="1 2">
    <name type="scientific">Hufsiella ginkgonis</name>
    <dbReference type="NCBI Taxonomy" id="2695274"/>
    <lineage>
        <taxon>Bacteria</taxon>
        <taxon>Pseudomonadati</taxon>
        <taxon>Bacteroidota</taxon>
        <taxon>Sphingobacteriia</taxon>
        <taxon>Sphingobacteriales</taxon>
        <taxon>Sphingobacteriaceae</taxon>
        <taxon>Hufsiella</taxon>
    </lineage>
</organism>
<reference evidence="1 2" key="1">
    <citation type="submission" date="2019-11" db="EMBL/GenBank/DDBJ databases">
        <title>Pedobacter sp. HMF7056 Genome sequencing and assembly.</title>
        <authorList>
            <person name="Kang H."/>
            <person name="Kim H."/>
            <person name="Joh K."/>
        </authorList>
    </citation>
    <scope>NUCLEOTIDE SEQUENCE [LARGE SCALE GENOMIC DNA]</scope>
    <source>
        <strain evidence="1 2">HMF7056</strain>
    </source>
</reference>
<evidence type="ECO:0000313" key="2">
    <source>
        <dbReference type="Proteomes" id="UP000451233"/>
    </source>
</evidence>
<sequence>MDLRNIGTRIDDIPVKISYKIIELFSGGLYSSPNKAFEELVSNSYDARATNVAVYIPVDRLKENSTLWVCDNGDSMDREGLKSLWKIGESPKSGERKNGDRLQIGKFGIGKLATYILTYKLTYICKTAEGYFAVTMDYSNIHESTEQLILDEIQLTEEEAKTLIKPYTAVSGKNLVPFEMWGTASEPTWTFTIMSKLKPKVGEIQEGRLKWILSTALPLNPNFKLHFNGAELQSSKEKTKILQSWIFGQDDAIVDRNKEYTIGEYLGKPCVNLPNLSNVVGQVDLYKESLVKTKADDWGRSNGIFLMVRGRLVNLEATLPGMSALSHGIFNRIRITVHADELDDYITSTRENIKDSLPFEDLKRYIQRKFTEAKEYYFNLIEEEERLNLASYKVARASSGLSRRPFLVAARRIFSGEISNLVLTDIPERLTAQEKQEIIKELEDSLSGEAAVIKEIKWAALKPEDPIAKFDLLSGVVRVNIMHPFFANFIEDIKSKLPFELFAVTEVITEVSLIEQGVSEEDVREIIYRRDRVLRELTFSDKQNAPAVAALLRATLNDPDGLEDSVEKSFKTLGLETTPIGGNGKPDGKAVAYLEHRGSKENYSFTYDSKSTSKDRIMASTAHISGVDRHRRDYEADFAVIVAIDYQGAEDPNSAINKEAKHSKVTLIRASDLWSLILSAAPKQLGLKKLRELFETCHTVIETSKWIDDIKNSTVDQGPVKEILETAYDLIRNDTERPNITALRLTIKSKYPHLKDITSEQIKIHIQSLKTIVPNYITFENDEIGLQNTPAIILAQINQISSDTNIPFEFRDIFIQAFSQK</sequence>
<dbReference type="AlphaFoldDB" id="A0A7K1Y1D1"/>
<dbReference type="EMBL" id="WVHS01000004">
    <property type="protein sequence ID" value="MXV16888.1"/>
    <property type="molecule type" value="Genomic_DNA"/>
</dbReference>
<protein>
    <recommendedName>
        <fullName evidence="3">ATP-binding protein</fullName>
    </recommendedName>
</protein>
<evidence type="ECO:0000313" key="1">
    <source>
        <dbReference type="EMBL" id="MXV16888.1"/>
    </source>
</evidence>
<proteinExistence type="predicted"/>
<dbReference type="InterPro" id="IPR036890">
    <property type="entry name" value="HATPase_C_sf"/>
</dbReference>